<reference evidence="3 4" key="1">
    <citation type="submission" date="2015-05" db="EMBL/GenBank/DDBJ databases">
        <authorList>
            <person name="Wang D.B."/>
            <person name="Wang M."/>
        </authorList>
    </citation>
    <scope>NUCLEOTIDE SEQUENCE [LARGE SCALE GENOMIC DNA]</scope>
    <source>
        <strain evidence="3">VL1</strain>
    </source>
</reference>
<name>A0A0G4KM28_VERLO</name>
<evidence type="ECO:0000313" key="4">
    <source>
        <dbReference type="Proteomes" id="UP000044602"/>
    </source>
</evidence>
<feature type="region of interest" description="Disordered" evidence="2">
    <location>
        <begin position="343"/>
        <end position="368"/>
    </location>
</feature>
<evidence type="ECO:0000256" key="2">
    <source>
        <dbReference type="SAM" id="MobiDB-lite"/>
    </source>
</evidence>
<organism evidence="3 4">
    <name type="scientific">Verticillium longisporum</name>
    <name type="common">Verticillium dahliae var. longisporum</name>
    <dbReference type="NCBI Taxonomy" id="100787"/>
    <lineage>
        <taxon>Eukaryota</taxon>
        <taxon>Fungi</taxon>
        <taxon>Dikarya</taxon>
        <taxon>Ascomycota</taxon>
        <taxon>Pezizomycotina</taxon>
        <taxon>Sordariomycetes</taxon>
        <taxon>Hypocreomycetidae</taxon>
        <taxon>Glomerellales</taxon>
        <taxon>Plectosphaerellaceae</taxon>
        <taxon>Verticillium</taxon>
    </lineage>
</organism>
<gene>
    <name evidence="3" type="ORF">BN1708_009911</name>
</gene>
<proteinExistence type="inferred from homology"/>
<dbReference type="InterPro" id="IPR021765">
    <property type="entry name" value="UstYa-like"/>
</dbReference>
<dbReference type="Proteomes" id="UP000044602">
    <property type="component" value="Unassembled WGS sequence"/>
</dbReference>
<evidence type="ECO:0000313" key="3">
    <source>
        <dbReference type="EMBL" id="CRK10458.1"/>
    </source>
</evidence>
<dbReference type="EMBL" id="CVQH01002336">
    <property type="protein sequence ID" value="CRK10458.1"/>
    <property type="molecule type" value="Genomic_DNA"/>
</dbReference>
<evidence type="ECO:0008006" key="5">
    <source>
        <dbReference type="Google" id="ProtNLM"/>
    </source>
</evidence>
<dbReference type="PANTHER" id="PTHR33365">
    <property type="entry name" value="YALI0B05434P"/>
    <property type="match status" value="1"/>
</dbReference>
<comment type="similarity">
    <text evidence="1">Belongs to the ustYa family.</text>
</comment>
<dbReference type="GO" id="GO:0043386">
    <property type="term" value="P:mycotoxin biosynthetic process"/>
    <property type="evidence" value="ECO:0007669"/>
    <property type="project" value="InterPro"/>
</dbReference>
<keyword evidence="4" id="KW-1185">Reference proteome</keyword>
<dbReference type="PANTHER" id="PTHR33365:SF13">
    <property type="entry name" value="TAT PATHWAY SIGNAL SEQUENCE"/>
    <property type="match status" value="1"/>
</dbReference>
<sequence length="368" mass="41578">MYLFFVPDIPPHLDLHSPRAGALPPSKLEPMLPLCSFLLFRTPSHQLSLPLSQFSLLFLSIVVQDCLIMFSKEEALSSRPLADRVDESEEDAESLQSLPSERSWTNRITKWMTALAVLIFTSLVSMRVGAHLATRPSRLDASCAAHTTQWSPVLREIDVTYSTKHFNGSFLEENIYRQKGSPEVDAAWEALGVDCRFTRTLPLQTLLTLRDRAGVISIEDGLASGLDMSFVQRNPKYGAGFFVNVEGMHHLHCLNLVRKSLFFNYDYYKALGEHAFENNDKILSHHVTHCLDMIRQVLMCNVDTGVLGQVWANQDEPAAFPDFNTRHQCKNYEDVQEWAKKLQAPPAETVPEDYLEPPRHGDVIPGTP</sequence>
<accession>A0A0G4KM28</accession>
<dbReference type="AlphaFoldDB" id="A0A0G4KM28"/>
<evidence type="ECO:0000256" key="1">
    <source>
        <dbReference type="ARBA" id="ARBA00035112"/>
    </source>
</evidence>
<dbReference type="Pfam" id="PF11807">
    <property type="entry name" value="UstYa"/>
    <property type="match status" value="1"/>
</dbReference>
<dbReference type="STRING" id="100787.A0A0G4KM28"/>
<protein>
    <recommendedName>
        <fullName evidence="5">Tat pathway signal sequence</fullName>
    </recommendedName>
</protein>